<dbReference type="GO" id="GO:0000127">
    <property type="term" value="C:transcription factor TFIIIC complex"/>
    <property type="evidence" value="ECO:0007669"/>
    <property type="project" value="TreeGrafter"/>
</dbReference>
<proteinExistence type="predicted"/>
<dbReference type="OrthoDB" id="9991317at2759"/>
<dbReference type="InterPro" id="IPR039340">
    <property type="entry name" value="Tfc4/TFIIIC-102/Sfc4"/>
</dbReference>
<dbReference type="PANTHER" id="PTHR23082:SF0">
    <property type="entry name" value="GENERAL TRANSCRIPTION FACTOR 3C POLYPEPTIDE 3"/>
    <property type="match status" value="1"/>
</dbReference>
<sequence>KPNPESPLCNLHKDEEYQLIIDLCNALASLQRYKEALEIINLTPRTSLSAEKNEKLQSLGTQMAYNTTDPKQGFYCVKSNVRQHAQSVAAWNSYYKVISRLENRDTGHVKFVHNMQVNSVDCVPPILISAHQFTRFSHHQDAARKYLEAYKLLPENPLERP</sequence>
<feature type="non-terminal residue" evidence="1">
    <location>
        <position position="1"/>
    </location>
</feature>
<gene>
    <name evidence="1" type="ORF">TSUD_62190</name>
</gene>
<keyword evidence="2" id="KW-1185">Reference proteome</keyword>
<dbReference type="Proteomes" id="UP000242715">
    <property type="component" value="Unassembled WGS sequence"/>
</dbReference>
<organism evidence="1 2">
    <name type="scientific">Trifolium subterraneum</name>
    <name type="common">Subterranean clover</name>
    <dbReference type="NCBI Taxonomy" id="3900"/>
    <lineage>
        <taxon>Eukaryota</taxon>
        <taxon>Viridiplantae</taxon>
        <taxon>Streptophyta</taxon>
        <taxon>Embryophyta</taxon>
        <taxon>Tracheophyta</taxon>
        <taxon>Spermatophyta</taxon>
        <taxon>Magnoliopsida</taxon>
        <taxon>eudicotyledons</taxon>
        <taxon>Gunneridae</taxon>
        <taxon>Pentapetalae</taxon>
        <taxon>rosids</taxon>
        <taxon>fabids</taxon>
        <taxon>Fabales</taxon>
        <taxon>Fabaceae</taxon>
        <taxon>Papilionoideae</taxon>
        <taxon>50 kb inversion clade</taxon>
        <taxon>NPAAA clade</taxon>
        <taxon>Hologalegina</taxon>
        <taxon>IRL clade</taxon>
        <taxon>Trifolieae</taxon>
        <taxon>Trifolium</taxon>
    </lineage>
</organism>
<dbReference type="GO" id="GO:0006383">
    <property type="term" value="P:transcription by RNA polymerase III"/>
    <property type="evidence" value="ECO:0007669"/>
    <property type="project" value="InterPro"/>
</dbReference>
<evidence type="ECO:0000313" key="2">
    <source>
        <dbReference type="Proteomes" id="UP000242715"/>
    </source>
</evidence>
<evidence type="ECO:0000313" key="1">
    <source>
        <dbReference type="EMBL" id="GAU36950.1"/>
    </source>
</evidence>
<dbReference type="PANTHER" id="PTHR23082">
    <property type="entry name" value="TRANSCRIPTION INITIATION FACTOR IIIC TFIIIC , POLYPEPTIDE 3-RELATED"/>
    <property type="match status" value="1"/>
</dbReference>
<dbReference type="EMBL" id="DF973647">
    <property type="protein sequence ID" value="GAU36950.1"/>
    <property type="molecule type" value="Genomic_DNA"/>
</dbReference>
<reference evidence="2" key="1">
    <citation type="journal article" date="2017" name="Front. Plant Sci.">
        <title>Climate Clever Clovers: New Paradigm to Reduce the Environmental Footprint of Ruminants by Breeding Low Methanogenic Forages Utilizing Haplotype Variation.</title>
        <authorList>
            <person name="Kaur P."/>
            <person name="Appels R."/>
            <person name="Bayer P.E."/>
            <person name="Keeble-Gagnere G."/>
            <person name="Wang J."/>
            <person name="Hirakawa H."/>
            <person name="Shirasawa K."/>
            <person name="Vercoe P."/>
            <person name="Stefanova K."/>
            <person name="Durmic Z."/>
            <person name="Nichols P."/>
            <person name="Revell C."/>
            <person name="Isobe S.N."/>
            <person name="Edwards D."/>
            <person name="Erskine W."/>
        </authorList>
    </citation>
    <scope>NUCLEOTIDE SEQUENCE [LARGE SCALE GENOMIC DNA]</scope>
    <source>
        <strain evidence="2">cv. Daliak</strain>
    </source>
</reference>
<accession>A0A2Z6NKF9</accession>
<protein>
    <submittedName>
        <fullName evidence="1">Uncharacterized protein</fullName>
    </submittedName>
</protein>
<name>A0A2Z6NKF9_TRISU</name>
<dbReference type="AlphaFoldDB" id="A0A2Z6NKF9"/>